<organism evidence="1 2">
    <name type="scientific">Penicillium citrinum</name>
    <dbReference type="NCBI Taxonomy" id="5077"/>
    <lineage>
        <taxon>Eukaryota</taxon>
        <taxon>Fungi</taxon>
        <taxon>Dikarya</taxon>
        <taxon>Ascomycota</taxon>
        <taxon>Pezizomycotina</taxon>
        <taxon>Eurotiomycetes</taxon>
        <taxon>Eurotiomycetidae</taxon>
        <taxon>Eurotiales</taxon>
        <taxon>Aspergillaceae</taxon>
        <taxon>Penicillium</taxon>
    </lineage>
</organism>
<dbReference type="RefSeq" id="XP_056502935.1">
    <property type="nucleotide sequence ID" value="XM_056643523.1"/>
</dbReference>
<dbReference type="Proteomes" id="UP001147733">
    <property type="component" value="Unassembled WGS sequence"/>
</dbReference>
<accession>A0A9W9TQQ4</accession>
<name>A0A9W9TQQ4_PENCI</name>
<comment type="caution">
    <text evidence="1">The sequence shown here is derived from an EMBL/GenBank/DDBJ whole genome shotgun (WGS) entry which is preliminary data.</text>
</comment>
<sequence>MVLEGTVSEPPKYFQEDQLQADWKTQKLYKPAFEGNGKTLGHHHAKAQPAKTGLIFDLPLAQVSRDP</sequence>
<protein>
    <submittedName>
        <fullName evidence="1">Uncharacterized protein</fullName>
    </submittedName>
</protein>
<dbReference type="EMBL" id="JAPQKT010000003">
    <property type="protein sequence ID" value="KAJ5235435.1"/>
    <property type="molecule type" value="Genomic_DNA"/>
</dbReference>
<proteinExistence type="predicted"/>
<evidence type="ECO:0000313" key="2">
    <source>
        <dbReference type="Proteomes" id="UP001147733"/>
    </source>
</evidence>
<reference evidence="1" key="1">
    <citation type="submission" date="2022-11" db="EMBL/GenBank/DDBJ databases">
        <authorList>
            <person name="Petersen C."/>
        </authorList>
    </citation>
    <scope>NUCLEOTIDE SEQUENCE</scope>
    <source>
        <strain evidence="1">IBT 23319</strain>
    </source>
</reference>
<gene>
    <name evidence="1" type="ORF">N7469_004603</name>
</gene>
<keyword evidence="2" id="KW-1185">Reference proteome</keyword>
<dbReference type="AlphaFoldDB" id="A0A9W9TQQ4"/>
<dbReference type="GeneID" id="81382690"/>
<reference evidence="1" key="2">
    <citation type="journal article" date="2023" name="IMA Fungus">
        <title>Comparative genomic study of the Penicillium genus elucidates a diverse pangenome and 15 lateral gene transfer events.</title>
        <authorList>
            <person name="Petersen C."/>
            <person name="Sorensen T."/>
            <person name="Nielsen M.R."/>
            <person name="Sondergaard T.E."/>
            <person name="Sorensen J.L."/>
            <person name="Fitzpatrick D.A."/>
            <person name="Frisvad J.C."/>
            <person name="Nielsen K.L."/>
        </authorList>
    </citation>
    <scope>NUCLEOTIDE SEQUENCE</scope>
    <source>
        <strain evidence="1">IBT 23319</strain>
    </source>
</reference>
<evidence type="ECO:0000313" key="1">
    <source>
        <dbReference type="EMBL" id="KAJ5235435.1"/>
    </source>
</evidence>